<feature type="transmembrane region" description="Helical" evidence="1">
    <location>
        <begin position="192"/>
        <end position="212"/>
    </location>
</feature>
<protein>
    <recommendedName>
        <fullName evidence="4">Heterokaryon incompatibility domain-containing protein</fullName>
    </recommendedName>
</protein>
<proteinExistence type="predicted"/>
<organism evidence="2 3">
    <name type="scientific">Symbiodinium natans</name>
    <dbReference type="NCBI Taxonomy" id="878477"/>
    <lineage>
        <taxon>Eukaryota</taxon>
        <taxon>Sar</taxon>
        <taxon>Alveolata</taxon>
        <taxon>Dinophyceae</taxon>
        <taxon>Suessiales</taxon>
        <taxon>Symbiodiniaceae</taxon>
        <taxon>Symbiodinium</taxon>
    </lineage>
</organism>
<dbReference type="Proteomes" id="UP000604046">
    <property type="component" value="Unassembled WGS sequence"/>
</dbReference>
<reference evidence="2" key="1">
    <citation type="submission" date="2021-02" db="EMBL/GenBank/DDBJ databases">
        <authorList>
            <person name="Dougan E. K."/>
            <person name="Rhodes N."/>
            <person name="Thang M."/>
            <person name="Chan C."/>
        </authorList>
    </citation>
    <scope>NUCLEOTIDE SEQUENCE</scope>
</reference>
<dbReference type="EMBL" id="CAJNDS010002057">
    <property type="protein sequence ID" value="CAE7299536.1"/>
    <property type="molecule type" value="Genomic_DNA"/>
</dbReference>
<dbReference type="InterPro" id="IPR035897">
    <property type="entry name" value="Toll_tir_struct_dom_sf"/>
</dbReference>
<gene>
    <name evidence="2" type="ORF">SNAT2548_LOCUS15764</name>
</gene>
<dbReference type="AlphaFoldDB" id="A0A812NMV2"/>
<name>A0A812NMV2_9DINO</name>
<feature type="transmembrane region" description="Helical" evidence="1">
    <location>
        <begin position="67"/>
        <end position="88"/>
    </location>
</feature>
<feature type="transmembrane region" description="Helical" evidence="1">
    <location>
        <begin position="291"/>
        <end position="311"/>
    </location>
</feature>
<feature type="transmembrane region" description="Helical" evidence="1">
    <location>
        <begin position="141"/>
        <end position="160"/>
    </location>
</feature>
<evidence type="ECO:0008006" key="4">
    <source>
        <dbReference type="Google" id="ProtNLM"/>
    </source>
</evidence>
<evidence type="ECO:0000313" key="2">
    <source>
        <dbReference type="EMBL" id="CAE7299536.1"/>
    </source>
</evidence>
<feature type="transmembrane region" description="Helical" evidence="1">
    <location>
        <begin position="166"/>
        <end position="185"/>
    </location>
</feature>
<keyword evidence="1" id="KW-1133">Transmembrane helix</keyword>
<keyword evidence="3" id="KW-1185">Reference proteome</keyword>
<keyword evidence="1" id="KW-0472">Membrane</keyword>
<evidence type="ECO:0000313" key="3">
    <source>
        <dbReference type="Proteomes" id="UP000604046"/>
    </source>
</evidence>
<feature type="transmembrane region" description="Helical" evidence="1">
    <location>
        <begin position="108"/>
        <end position="129"/>
    </location>
</feature>
<feature type="transmembrane region" description="Helical" evidence="1">
    <location>
        <begin position="227"/>
        <end position="245"/>
    </location>
</feature>
<evidence type="ECO:0000256" key="1">
    <source>
        <dbReference type="SAM" id="Phobius"/>
    </source>
</evidence>
<accession>A0A812NMV2</accession>
<comment type="caution">
    <text evidence="2">The sequence shown here is derived from an EMBL/GenBank/DDBJ whole genome shotgun (WGS) entry which is preliminary data.</text>
</comment>
<sequence length="703" mass="78933">MSNDFQQPDRVAVAAIEDSVDLFQLDPANLEAVNPELSISTPKSGDSSRSKLEEFALQRKIERLRSFYYVLQTAMGTLIAGISIAILTEVLWRIIPAGRAAEHVVSGFSALGWFLTSATVAITSTCPVNELNFNSFVHARPVLCIFVGLLPVTTAATRLWELPIPRWLSCVVSILMLVHGCIYCSPCTSYRWLPSFAVLMEVWYLDVIFASTVNEISLQEEGLGTDVWLAVHATMAFALQIWLWWRRFPSTSRFYAGSYMAITWNSSYYACRGVDLALHHKKWEAGRQLDIAVLTSFSIAVVVLLPLLLVLCVGRKRLFDGLAQWLDQSRRLQDGAFMAMLLDSYVVEVGQPWWLSEAEVASSKDVASWLPKMKGMAVGCTLSVSKTNSLPNDRRPGFLKGTIAKVADDGKSFWVHFEKAQGTREGDESLPQAEGLRGFQGEGLRGFQVHRNQQVMPWRELLDLGRRRLRCVDWASQSQELWMQSSGPGFELSRPVGKGEVIDFFVSHSWSDSPEEKWRALRLVADSFREHHGRYPTFWIDKFCIDQRQIADGLRVLPVNVMACRQVLVLCGPTYPTRLWCAWELCVLLSFMPVQVALNLLLVIPLSEEALLQLTAFDCSVSSCYDPNEELRLRHVIGTIGTQRFERKIRALGQLIWDRELTRSKGLLVDAVIGPGSHWKPGEVDSSGAMFCRTPSGVSIIAM</sequence>
<dbReference type="SUPFAM" id="SSF52200">
    <property type="entry name" value="Toll/Interleukin receptor TIR domain"/>
    <property type="match status" value="1"/>
</dbReference>
<dbReference type="OrthoDB" id="16692at2759"/>
<keyword evidence="1" id="KW-0812">Transmembrane</keyword>